<sequence length="481" mass="49707">MRWNQQRGWLPVVLAASVWSACGPATPPVPEPDSHGEVSAGLAELVVNGDFSGGSVAPWWSGPNTQSVVENGRLRVNVTGGTANPWDAPMGQDGIALVNGQSYALAFTASASAPVTVRVTAQLGTAPYTAPLDQRITLDGTPRSFSFPFTSNLGTTAGQVTFQLGGAGAFSAFLDNISLSTGGGGGGGGPLGMTSGFYVDPDSNPAVWVRNNGWDSRAASIQNSIASKAGAKWFGNWSGDIASAVSSYVAAADAADKLPVLVAYNIPGRDCGSHSGGGAGSPEAYRTWISAFVTGLGNRPAVVIIEPDAVAQLDCLPNDTERNTRLGLLRFATEQLRDRAPNTWAYLDGGNAGWIAADTMAQRLESAGARNIRGFALNVSNYYPTDASTAYGAAVNGALNTRYAYTRPFVVDTSRNGNGHNGDWCNPAGRKLGAVSQTGGGAEMLLWVKVPGDSDGNCGIAPNTPAGQFSPDIAMRLISGT</sequence>
<dbReference type="PROSITE" id="PS51257">
    <property type="entry name" value="PROKAR_LIPOPROTEIN"/>
    <property type="match status" value="1"/>
</dbReference>
<dbReference type="InterPro" id="IPR003305">
    <property type="entry name" value="CenC_carb-bd"/>
</dbReference>
<evidence type="ECO:0000259" key="10">
    <source>
        <dbReference type="Pfam" id="PF02018"/>
    </source>
</evidence>
<evidence type="ECO:0000256" key="1">
    <source>
        <dbReference type="ARBA" id="ARBA00022729"/>
    </source>
</evidence>
<evidence type="ECO:0000256" key="8">
    <source>
        <dbReference type="PROSITE-ProRule" id="PRU10056"/>
    </source>
</evidence>
<evidence type="ECO:0000256" key="6">
    <source>
        <dbReference type="ARBA" id="ARBA00023295"/>
    </source>
</evidence>
<dbReference type="Proteomes" id="UP000663090">
    <property type="component" value="Chromosome"/>
</dbReference>
<dbReference type="PIRSF" id="PIRSF001100">
    <property type="entry name" value="Beta_cellobiohydrolase"/>
    <property type="match status" value="1"/>
</dbReference>
<evidence type="ECO:0000256" key="9">
    <source>
        <dbReference type="RuleBase" id="RU361186"/>
    </source>
</evidence>
<dbReference type="PRINTS" id="PR00733">
    <property type="entry name" value="GLHYDRLASE6"/>
</dbReference>
<dbReference type="SUPFAM" id="SSF49785">
    <property type="entry name" value="Galactose-binding domain-like"/>
    <property type="match status" value="1"/>
</dbReference>
<dbReference type="Gene3D" id="2.60.120.260">
    <property type="entry name" value="Galactose-binding domain-like"/>
    <property type="match status" value="1"/>
</dbReference>
<keyword evidence="2 9" id="KW-0378">Hydrolase</keyword>
<keyword evidence="3 9" id="KW-0136">Cellulose degradation</keyword>
<dbReference type="InterPro" id="IPR036434">
    <property type="entry name" value="Beta_cellobiohydrolase_sf"/>
</dbReference>
<keyword evidence="7 9" id="KW-0624">Polysaccharide degradation</keyword>
<evidence type="ECO:0000313" key="12">
    <source>
        <dbReference type="Proteomes" id="UP000663090"/>
    </source>
</evidence>
<organism evidence="11 12">
    <name type="scientific">Myxococcus landrumensis</name>
    <dbReference type="NCBI Taxonomy" id="2813577"/>
    <lineage>
        <taxon>Bacteria</taxon>
        <taxon>Pseudomonadati</taxon>
        <taxon>Myxococcota</taxon>
        <taxon>Myxococcia</taxon>
        <taxon>Myxococcales</taxon>
        <taxon>Cystobacterineae</taxon>
        <taxon>Myxococcaceae</taxon>
        <taxon>Myxococcus</taxon>
    </lineage>
</organism>
<keyword evidence="6 9" id="KW-0326">Glycosidase</keyword>
<protein>
    <recommendedName>
        <fullName evidence="9">Glucanase</fullName>
        <ecNumber evidence="9">3.2.1.-</ecNumber>
    </recommendedName>
</protein>
<dbReference type="Gene3D" id="3.20.20.40">
    <property type="entry name" value="1, 4-beta cellobiohydrolase"/>
    <property type="match status" value="1"/>
</dbReference>
<dbReference type="InterPro" id="IPR001524">
    <property type="entry name" value="Glyco_hydro_6_CS"/>
</dbReference>
<dbReference type="Pfam" id="PF01341">
    <property type="entry name" value="Glyco_hydro_6"/>
    <property type="match status" value="1"/>
</dbReference>
<evidence type="ECO:0000313" key="11">
    <source>
        <dbReference type="EMBL" id="QSQ16961.1"/>
    </source>
</evidence>
<feature type="active site" evidence="8">
    <location>
        <position position="270"/>
    </location>
</feature>
<dbReference type="PROSITE" id="PS00655">
    <property type="entry name" value="GLYCOSYL_HYDROL_F6_1"/>
    <property type="match status" value="1"/>
</dbReference>
<gene>
    <name evidence="11" type="ORF">JY572_13300</name>
</gene>
<evidence type="ECO:0000256" key="5">
    <source>
        <dbReference type="ARBA" id="ARBA00023277"/>
    </source>
</evidence>
<keyword evidence="5 9" id="KW-0119">Carbohydrate metabolism</keyword>
<evidence type="ECO:0000256" key="4">
    <source>
        <dbReference type="ARBA" id="ARBA00023157"/>
    </source>
</evidence>
<feature type="domain" description="CBM-cenC" evidence="10">
    <location>
        <begin position="44"/>
        <end position="165"/>
    </location>
</feature>
<dbReference type="Pfam" id="PF02018">
    <property type="entry name" value="CBM_4_9"/>
    <property type="match status" value="1"/>
</dbReference>
<name>A0ABX7NDR2_9BACT</name>
<proteinExistence type="inferred from homology"/>
<dbReference type="EC" id="3.2.1.-" evidence="9"/>
<dbReference type="InterPro" id="IPR008979">
    <property type="entry name" value="Galactose-bd-like_sf"/>
</dbReference>
<keyword evidence="1" id="KW-0732">Signal</keyword>
<dbReference type="GO" id="GO:0016787">
    <property type="term" value="F:hydrolase activity"/>
    <property type="evidence" value="ECO:0007669"/>
    <property type="project" value="UniProtKB-KW"/>
</dbReference>
<accession>A0ABX7NDR2</accession>
<dbReference type="PANTHER" id="PTHR34876">
    <property type="match status" value="1"/>
</dbReference>
<keyword evidence="4" id="KW-1015">Disulfide bond</keyword>
<evidence type="ECO:0000256" key="3">
    <source>
        <dbReference type="ARBA" id="ARBA00023001"/>
    </source>
</evidence>
<dbReference type="RefSeq" id="WP_206718597.1">
    <property type="nucleotide sequence ID" value="NZ_CP071091.1"/>
</dbReference>
<evidence type="ECO:0000256" key="7">
    <source>
        <dbReference type="ARBA" id="ARBA00023326"/>
    </source>
</evidence>
<dbReference type="SUPFAM" id="SSF51989">
    <property type="entry name" value="Glycosyl hydrolases family 6, cellulases"/>
    <property type="match status" value="1"/>
</dbReference>
<dbReference type="PANTHER" id="PTHR34876:SF4">
    <property type="entry name" value="1,4-BETA-D-GLUCAN CELLOBIOHYDROLASE C-RELATED"/>
    <property type="match status" value="1"/>
</dbReference>
<keyword evidence="12" id="KW-1185">Reference proteome</keyword>
<comment type="similarity">
    <text evidence="9">Belongs to the glycosyl hydrolase family 6.</text>
</comment>
<dbReference type="EMBL" id="CP071091">
    <property type="protein sequence ID" value="QSQ16961.1"/>
    <property type="molecule type" value="Genomic_DNA"/>
</dbReference>
<evidence type="ECO:0000256" key="2">
    <source>
        <dbReference type="ARBA" id="ARBA00022801"/>
    </source>
</evidence>
<reference evidence="11 12" key="1">
    <citation type="submission" date="2021-02" db="EMBL/GenBank/DDBJ databases">
        <title>De Novo genome assembly of isolated myxobacteria.</title>
        <authorList>
            <person name="Stevens D.C."/>
        </authorList>
    </citation>
    <scope>NUCLEOTIDE SEQUENCE [LARGE SCALE GENOMIC DNA]</scope>
    <source>
        <strain evidence="11 12">SCHIC003</strain>
    </source>
</reference>
<dbReference type="InterPro" id="IPR016288">
    <property type="entry name" value="Beta_cellobiohydrolase"/>
</dbReference>